<proteinExistence type="predicted"/>
<protein>
    <submittedName>
        <fullName evidence="1">Uncharacterized protein</fullName>
    </submittedName>
</protein>
<dbReference type="AlphaFoldDB" id="A0AAD4JKQ7"/>
<comment type="caution">
    <text evidence="1">The sequence shown here is derived from an EMBL/GenBank/DDBJ whole genome shotgun (WGS) entry which is preliminary data.</text>
</comment>
<evidence type="ECO:0000313" key="2">
    <source>
        <dbReference type="Proteomes" id="UP001190926"/>
    </source>
</evidence>
<evidence type="ECO:0000313" key="1">
    <source>
        <dbReference type="EMBL" id="KAH6835582.1"/>
    </source>
</evidence>
<keyword evidence="2" id="KW-1185">Reference proteome</keyword>
<name>A0AAD4JKQ7_PERFH</name>
<accession>A0AAD4JKQ7</accession>
<gene>
    <name evidence="1" type="ORF">C2S53_003124</name>
</gene>
<dbReference type="Proteomes" id="UP001190926">
    <property type="component" value="Unassembled WGS sequence"/>
</dbReference>
<dbReference type="EMBL" id="SDAM02000033">
    <property type="protein sequence ID" value="KAH6835582.1"/>
    <property type="molecule type" value="Genomic_DNA"/>
</dbReference>
<organism evidence="1 2">
    <name type="scientific">Perilla frutescens var. hirtella</name>
    <name type="common">Perilla citriodora</name>
    <name type="synonym">Perilla setoyensis</name>
    <dbReference type="NCBI Taxonomy" id="608512"/>
    <lineage>
        <taxon>Eukaryota</taxon>
        <taxon>Viridiplantae</taxon>
        <taxon>Streptophyta</taxon>
        <taxon>Embryophyta</taxon>
        <taxon>Tracheophyta</taxon>
        <taxon>Spermatophyta</taxon>
        <taxon>Magnoliopsida</taxon>
        <taxon>eudicotyledons</taxon>
        <taxon>Gunneridae</taxon>
        <taxon>Pentapetalae</taxon>
        <taxon>asterids</taxon>
        <taxon>lamiids</taxon>
        <taxon>Lamiales</taxon>
        <taxon>Lamiaceae</taxon>
        <taxon>Nepetoideae</taxon>
        <taxon>Elsholtzieae</taxon>
        <taxon>Perilla</taxon>
    </lineage>
</organism>
<reference evidence="1 2" key="1">
    <citation type="journal article" date="2021" name="Nat. Commun.">
        <title>Incipient diploidization of the medicinal plant Perilla within 10,000 years.</title>
        <authorList>
            <person name="Zhang Y."/>
            <person name="Shen Q."/>
            <person name="Leng L."/>
            <person name="Zhang D."/>
            <person name="Chen S."/>
            <person name="Shi Y."/>
            <person name="Ning Z."/>
            <person name="Chen S."/>
        </authorList>
    </citation>
    <scope>NUCLEOTIDE SEQUENCE [LARGE SCALE GENOMIC DNA]</scope>
    <source>
        <strain evidence="2">cv. PC099</strain>
    </source>
</reference>
<sequence>MDSPATEIGAEEGELEIGDELLEIGSEVVKSDKNPFFGKLGLTATINQGYPDSRVAERVKSNGADTGFGLDVNIGSKELGYSFNWTVKSG</sequence>